<dbReference type="PANTHER" id="PTHR37833">
    <property type="entry name" value="LIPOPROTEIN-RELATED"/>
    <property type="match status" value="1"/>
</dbReference>
<protein>
    <recommendedName>
        <fullName evidence="3">DUF1573 domain-containing protein</fullName>
    </recommendedName>
</protein>
<evidence type="ECO:0000313" key="1">
    <source>
        <dbReference type="EMBL" id="QDT11039.1"/>
    </source>
</evidence>
<dbReference type="InterPro" id="IPR013783">
    <property type="entry name" value="Ig-like_fold"/>
</dbReference>
<name>A0A517NV88_9BACT</name>
<dbReference type="PROSITE" id="PS51318">
    <property type="entry name" value="TAT"/>
    <property type="match status" value="1"/>
</dbReference>
<gene>
    <name evidence="1" type="ORF">K239x_30320</name>
</gene>
<dbReference type="InterPro" id="IPR011467">
    <property type="entry name" value="DUF1573"/>
</dbReference>
<evidence type="ECO:0008006" key="3">
    <source>
        <dbReference type="Google" id="ProtNLM"/>
    </source>
</evidence>
<dbReference type="Proteomes" id="UP000319817">
    <property type="component" value="Chromosome"/>
</dbReference>
<dbReference type="Pfam" id="PF07610">
    <property type="entry name" value="DUF1573"/>
    <property type="match status" value="1"/>
</dbReference>
<dbReference type="InterPro" id="IPR006311">
    <property type="entry name" value="TAT_signal"/>
</dbReference>
<dbReference type="PANTHER" id="PTHR37833:SF1">
    <property type="entry name" value="SIGNAL PEPTIDE PROTEIN"/>
    <property type="match status" value="1"/>
</dbReference>
<proteinExistence type="predicted"/>
<dbReference type="Gene3D" id="2.60.40.10">
    <property type="entry name" value="Immunoglobulins"/>
    <property type="match status" value="2"/>
</dbReference>
<dbReference type="EMBL" id="CP036526">
    <property type="protein sequence ID" value="QDT11039.1"/>
    <property type="molecule type" value="Genomic_DNA"/>
</dbReference>
<evidence type="ECO:0000313" key="2">
    <source>
        <dbReference type="Proteomes" id="UP000319817"/>
    </source>
</evidence>
<organism evidence="1 2">
    <name type="scientific">Stieleria marina</name>
    <dbReference type="NCBI Taxonomy" id="1930275"/>
    <lineage>
        <taxon>Bacteria</taxon>
        <taxon>Pseudomonadati</taxon>
        <taxon>Planctomycetota</taxon>
        <taxon>Planctomycetia</taxon>
        <taxon>Pirellulales</taxon>
        <taxon>Pirellulaceae</taxon>
        <taxon>Stieleria</taxon>
    </lineage>
</organism>
<keyword evidence="2" id="KW-1185">Reference proteome</keyword>
<dbReference type="RefSeq" id="WP_419190044.1">
    <property type="nucleotide sequence ID" value="NZ_CP036526.1"/>
</dbReference>
<sequence>MHSHSRREFFRLSSSLALAGGLITTVDQQAYAQQKNWAAEMFETLEHDFRTVGRGTKSEFHFALKNKFEEDVHIASVRTSCGCTTPTIAKQVLKTHETGAIIAKFNTDTFVGKKAATVTVVFDRPYYAEVQLKVAGFIRTDITFDPPEVNFGEVSPGGDSEKDVVITHNGNSNWQITDVRSFCNHLQVSLKPAERSPGIVRYRMKVKLLGSMPEGDIRERITIISNDRAFPTTEMSIAGRVRPTLSISPPTVSVGTTRPGQSVDKRLLIRGETPFAIKEVVCGDDRFSFDVPDGKKKLHFVKMKFNADATDDRVGQEIRIVTDLPKNKSATCIVTGTVVR</sequence>
<dbReference type="AlphaFoldDB" id="A0A517NV88"/>
<reference evidence="1 2" key="1">
    <citation type="submission" date="2019-02" db="EMBL/GenBank/DDBJ databases">
        <title>Deep-cultivation of Planctomycetes and their phenomic and genomic characterization uncovers novel biology.</title>
        <authorList>
            <person name="Wiegand S."/>
            <person name="Jogler M."/>
            <person name="Boedeker C."/>
            <person name="Pinto D."/>
            <person name="Vollmers J."/>
            <person name="Rivas-Marin E."/>
            <person name="Kohn T."/>
            <person name="Peeters S.H."/>
            <person name="Heuer A."/>
            <person name="Rast P."/>
            <person name="Oberbeckmann S."/>
            <person name="Bunk B."/>
            <person name="Jeske O."/>
            <person name="Meyerdierks A."/>
            <person name="Storesund J.E."/>
            <person name="Kallscheuer N."/>
            <person name="Luecker S."/>
            <person name="Lage O.M."/>
            <person name="Pohl T."/>
            <person name="Merkel B.J."/>
            <person name="Hornburger P."/>
            <person name="Mueller R.-W."/>
            <person name="Bruemmer F."/>
            <person name="Labrenz M."/>
            <person name="Spormann A.M."/>
            <person name="Op den Camp H."/>
            <person name="Overmann J."/>
            <person name="Amann R."/>
            <person name="Jetten M.S.M."/>
            <person name="Mascher T."/>
            <person name="Medema M.H."/>
            <person name="Devos D.P."/>
            <person name="Kaster A.-K."/>
            <person name="Ovreas L."/>
            <person name="Rohde M."/>
            <person name="Galperin M.Y."/>
            <person name="Jogler C."/>
        </authorList>
    </citation>
    <scope>NUCLEOTIDE SEQUENCE [LARGE SCALE GENOMIC DNA]</scope>
    <source>
        <strain evidence="1 2">K23_9</strain>
    </source>
</reference>
<accession>A0A517NV88</accession>